<keyword evidence="1" id="KW-1133">Transmembrane helix</keyword>
<dbReference type="RefSeq" id="WP_210206346.1">
    <property type="nucleotide sequence ID" value="NZ_QJJK01000001.1"/>
</dbReference>
<proteinExistence type="predicted"/>
<name>A0A2V3UKH2_9HYPH</name>
<dbReference type="EMBL" id="QJJK01000001">
    <property type="protein sequence ID" value="PXW64794.1"/>
    <property type="molecule type" value="Genomic_DNA"/>
</dbReference>
<evidence type="ECO:0000313" key="2">
    <source>
        <dbReference type="EMBL" id="PXW64794.1"/>
    </source>
</evidence>
<evidence type="ECO:0000256" key="1">
    <source>
        <dbReference type="SAM" id="Phobius"/>
    </source>
</evidence>
<comment type="caution">
    <text evidence="2">The sequence shown here is derived from an EMBL/GenBank/DDBJ whole genome shotgun (WGS) entry which is preliminary data.</text>
</comment>
<dbReference type="Proteomes" id="UP000248021">
    <property type="component" value="Unassembled WGS sequence"/>
</dbReference>
<keyword evidence="1" id="KW-0472">Membrane</keyword>
<gene>
    <name evidence="2" type="ORF">C7450_101553</name>
</gene>
<organism evidence="2 3">
    <name type="scientific">Chelatococcus asaccharovorans</name>
    <dbReference type="NCBI Taxonomy" id="28210"/>
    <lineage>
        <taxon>Bacteria</taxon>
        <taxon>Pseudomonadati</taxon>
        <taxon>Pseudomonadota</taxon>
        <taxon>Alphaproteobacteria</taxon>
        <taxon>Hyphomicrobiales</taxon>
        <taxon>Chelatococcaceae</taxon>
        <taxon>Chelatococcus</taxon>
    </lineage>
</organism>
<accession>A0A2V3UKH2</accession>
<keyword evidence="1" id="KW-0812">Transmembrane</keyword>
<keyword evidence="3" id="KW-1185">Reference proteome</keyword>
<feature type="transmembrane region" description="Helical" evidence="1">
    <location>
        <begin position="196"/>
        <end position="220"/>
    </location>
</feature>
<sequence>MIDEIHIPILYQQGSSVSYGAIDVRQGGAGSILALQIRDALAKAVPLALSSAAGTAVVIGGGDIGARLAFQGGDGIKLIGRTLGRMAVQPLWGSAEAGLITPITDRMSSLMLPRDRPLPCPNVPVDRIMFGVSLLTETAKAVLIAVFFPAGASMAVFVVIELGATCAASAVAHFAMNRYDQQLEWPQPPAGVGCTTVLWGMAAGVVDALVTALGAGYTYLVHSPGTMSRSVMAGIVACTATGLRGCMKGGLMRLRNWVPSTSTPAYADL</sequence>
<reference evidence="2 3" key="1">
    <citation type="submission" date="2018-05" db="EMBL/GenBank/DDBJ databases">
        <title>Genomic Encyclopedia of Type Strains, Phase IV (KMG-IV): sequencing the most valuable type-strain genomes for metagenomic binning, comparative biology and taxonomic classification.</title>
        <authorList>
            <person name="Goeker M."/>
        </authorList>
    </citation>
    <scope>NUCLEOTIDE SEQUENCE [LARGE SCALE GENOMIC DNA]</scope>
    <source>
        <strain evidence="2 3">DSM 6462</strain>
    </source>
</reference>
<evidence type="ECO:0000313" key="3">
    <source>
        <dbReference type="Proteomes" id="UP000248021"/>
    </source>
</evidence>
<protein>
    <submittedName>
        <fullName evidence="2">Uncharacterized protein</fullName>
    </submittedName>
</protein>
<dbReference type="AlphaFoldDB" id="A0A2V3UKH2"/>